<dbReference type="STRING" id="1071383.J7S1D3"/>
<reference evidence="3" key="2">
    <citation type="submission" date="2012-08" db="EMBL/GenBank/DDBJ databases">
        <title>Genome sequence of Kazachstania naganishii.</title>
        <authorList>
            <person name="Gordon J.L."/>
            <person name="Armisen D."/>
            <person name="Proux-Wera E."/>
            <person name="OhEigeartaigh S.S."/>
            <person name="Byrne K.P."/>
            <person name="Wolfe K.H."/>
        </authorList>
    </citation>
    <scope>NUCLEOTIDE SEQUENCE [LARGE SCALE GENOMIC DNA]</scope>
    <source>
        <strain evidence="3">ATCC MYA-139 / BCRC 22969 / CBS 8797 / CCRC 22969 / KCTC 17520 / NBRC 10181 / NCYC 3082</strain>
    </source>
</reference>
<protein>
    <submittedName>
        <fullName evidence="2">Uncharacterized protein</fullName>
    </submittedName>
</protein>
<sequence length="317" mass="34695">MYKRTLNNKSSVQGEGYGLPNRRDAGLRQAGGGGGYVAAGVVPGTKNYNVGGAYQNYHPTLYHTANNQTLYPVVNQSMNHPSVYHAANQPNYTTYPTVRQPRRQVKEATAAVSAPTVPSSSGDLACILNRYFTEDIVQLDRLRGADGKLRPLVASVKRQSKPGNSGNCVKLLRPLERHTKQRTTALNSLFVSKTSSIRGEPLLLFAGKRPVYTLSDLQNMELVKGADRPTETVEPRQVEEKNVTGSKRPVDQVASGGGHNDSFDLSFDGKAMDRSDIFRMVDSFSIAPDEDDDEDPSPTGRQVPRNILPAEITNDSF</sequence>
<dbReference type="AlphaFoldDB" id="J7S1D3"/>
<feature type="region of interest" description="Disordered" evidence="1">
    <location>
        <begin position="225"/>
        <end position="266"/>
    </location>
</feature>
<dbReference type="RefSeq" id="XP_022465652.1">
    <property type="nucleotide sequence ID" value="XM_022609236.1"/>
</dbReference>
<dbReference type="KEGG" id="kng:KNAG_0G03490"/>
<dbReference type="HOGENOM" id="CLU_877346_0_0_1"/>
<dbReference type="eggNOG" id="ENOG502S8CK">
    <property type="taxonomic scope" value="Eukaryota"/>
</dbReference>
<feature type="region of interest" description="Disordered" evidence="1">
    <location>
        <begin position="283"/>
        <end position="317"/>
    </location>
</feature>
<dbReference type="EMBL" id="HE978320">
    <property type="protein sequence ID" value="CCK71407.1"/>
    <property type="molecule type" value="Genomic_DNA"/>
</dbReference>
<evidence type="ECO:0000313" key="3">
    <source>
        <dbReference type="Proteomes" id="UP000006310"/>
    </source>
</evidence>
<dbReference type="GeneID" id="34527130"/>
<dbReference type="Proteomes" id="UP000006310">
    <property type="component" value="Chromosome 7"/>
</dbReference>
<reference evidence="2 3" key="1">
    <citation type="journal article" date="2011" name="Proc. Natl. Acad. Sci. U.S.A.">
        <title>Evolutionary erosion of yeast sex chromosomes by mating-type switching accidents.</title>
        <authorList>
            <person name="Gordon J.L."/>
            <person name="Armisen D."/>
            <person name="Proux-Wera E."/>
            <person name="Oheigeartaigh S.S."/>
            <person name="Byrne K.P."/>
            <person name="Wolfe K.H."/>
        </authorList>
    </citation>
    <scope>NUCLEOTIDE SEQUENCE [LARGE SCALE GENOMIC DNA]</scope>
    <source>
        <strain evidence="3">ATCC MYA-139 / BCRC 22969 / CBS 8797 / CCRC 22969 / KCTC 17520 / NBRC 10181 / NCYC 3082</strain>
    </source>
</reference>
<keyword evidence="3" id="KW-1185">Reference proteome</keyword>
<organism evidence="2 3">
    <name type="scientific">Huiozyma naganishii (strain ATCC MYA-139 / BCRC 22969 / CBS 8797 / KCTC 17520 / NBRC 10181 / NCYC 3082 / Yp74L-3)</name>
    <name type="common">Yeast</name>
    <name type="synonym">Kazachstania naganishii</name>
    <dbReference type="NCBI Taxonomy" id="1071383"/>
    <lineage>
        <taxon>Eukaryota</taxon>
        <taxon>Fungi</taxon>
        <taxon>Dikarya</taxon>
        <taxon>Ascomycota</taxon>
        <taxon>Saccharomycotina</taxon>
        <taxon>Saccharomycetes</taxon>
        <taxon>Saccharomycetales</taxon>
        <taxon>Saccharomycetaceae</taxon>
        <taxon>Huiozyma</taxon>
    </lineage>
</organism>
<evidence type="ECO:0000313" key="2">
    <source>
        <dbReference type="EMBL" id="CCK71407.1"/>
    </source>
</evidence>
<proteinExistence type="predicted"/>
<dbReference type="OrthoDB" id="3980759at2759"/>
<feature type="compositionally biased region" description="Basic and acidic residues" evidence="1">
    <location>
        <begin position="225"/>
        <end position="242"/>
    </location>
</feature>
<accession>J7S1D3</accession>
<feature type="compositionally biased region" description="Polar residues" evidence="1">
    <location>
        <begin position="1"/>
        <end position="13"/>
    </location>
</feature>
<gene>
    <name evidence="2" type="primary">KNAG0G03490</name>
    <name evidence="2" type="ordered locus">KNAG_0G03490</name>
</gene>
<evidence type="ECO:0000256" key="1">
    <source>
        <dbReference type="SAM" id="MobiDB-lite"/>
    </source>
</evidence>
<name>J7S1D3_HUIN7</name>
<feature type="region of interest" description="Disordered" evidence="1">
    <location>
        <begin position="1"/>
        <end position="25"/>
    </location>
</feature>